<proteinExistence type="predicted"/>
<evidence type="ECO:0000313" key="1">
    <source>
        <dbReference type="EMBL" id="KAG0487945.1"/>
    </source>
</evidence>
<organism evidence="1 2">
    <name type="scientific">Vanilla planifolia</name>
    <name type="common">Vanilla</name>
    <dbReference type="NCBI Taxonomy" id="51239"/>
    <lineage>
        <taxon>Eukaryota</taxon>
        <taxon>Viridiplantae</taxon>
        <taxon>Streptophyta</taxon>
        <taxon>Embryophyta</taxon>
        <taxon>Tracheophyta</taxon>
        <taxon>Spermatophyta</taxon>
        <taxon>Magnoliopsida</taxon>
        <taxon>Liliopsida</taxon>
        <taxon>Asparagales</taxon>
        <taxon>Orchidaceae</taxon>
        <taxon>Vanilloideae</taxon>
        <taxon>Vanilleae</taxon>
        <taxon>Vanilla</taxon>
    </lineage>
</organism>
<dbReference type="OrthoDB" id="289250at2759"/>
<dbReference type="Proteomes" id="UP000636800">
    <property type="component" value="Chromosome 3"/>
</dbReference>
<name>A0A835V8R7_VANPL</name>
<gene>
    <name evidence="1" type="ORF">HPP92_006756</name>
</gene>
<dbReference type="EMBL" id="JADCNL010000003">
    <property type="protein sequence ID" value="KAG0487945.1"/>
    <property type="molecule type" value="Genomic_DNA"/>
</dbReference>
<evidence type="ECO:0000313" key="2">
    <source>
        <dbReference type="Proteomes" id="UP000636800"/>
    </source>
</evidence>
<accession>A0A835V8R7</accession>
<protein>
    <submittedName>
        <fullName evidence="1">Uncharacterized protein</fullName>
    </submittedName>
</protein>
<sequence>MMLFVADSAICSTQSCSKMDGEFTQSMLKSSGDAYAQTNSTTPSQPDRCDYYELGKAVLRKLMETLESRLFLMEKLLLTKPQSAAEISNKTGDTSADALSEDLKQLVGLMVDKKGAEHHCSVDKLNNDYCSALTFANHNKLHVPVESLQCIPKEPQNKPVKSDPGVLLDSSSATSNVVDKTFQKHS</sequence>
<comment type="caution">
    <text evidence="1">The sequence shown here is derived from an EMBL/GenBank/DDBJ whole genome shotgun (WGS) entry which is preliminary data.</text>
</comment>
<keyword evidence="2" id="KW-1185">Reference proteome</keyword>
<dbReference type="AlphaFoldDB" id="A0A835V8R7"/>
<reference evidence="1 2" key="1">
    <citation type="journal article" date="2020" name="Nat. Food">
        <title>A phased Vanilla planifolia genome enables genetic improvement of flavour and production.</title>
        <authorList>
            <person name="Hasing T."/>
            <person name="Tang H."/>
            <person name="Brym M."/>
            <person name="Khazi F."/>
            <person name="Huang T."/>
            <person name="Chambers A.H."/>
        </authorList>
    </citation>
    <scope>NUCLEOTIDE SEQUENCE [LARGE SCALE GENOMIC DNA]</scope>
    <source>
        <tissue evidence="1">Leaf</tissue>
    </source>
</reference>